<feature type="compositionally biased region" description="Low complexity" evidence="4">
    <location>
        <begin position="77"/>
        <end position="90"/>
    </location>
</feature>
<feature type="compositionally biased region" description="Pro residues" evidence="4">
    <location>
        <begin position="28"/>
        <end position="39"/>
    </location>
</feature>
<feature type="region of interest" description="Disordered" evidence="4">
    <location>
        <begin position="1"/>
        <end position="91"/>
    </location>
</feature>
<evidence type="ECO:0000313" key="6">
    <source>
        <dbReference type="EMBL" id="CAE6937724.1"/>
    </source>
</evidence>
<sequence>MQRPDGIPEEEWRGYAGVQPGFSSQVPTRPPSAPPPQPPSSQAAAMGMPKAAAPAGGQPTAGGVRVLQPPTGPPAQAPAQAPGSPTQVGQPIPPPEPFQVVPANMPDNLTPEEQRKHQALYCTTLQASHALRDKFGMVGILEVVRMSDPHLNTLALGMDLTGRNDTPPRREPEYYLPQSYFMNPPTPKTEHLPKLTLETLFYMFFSMPRDMHQALAAMQLYERGWLYHRTEKMWIAAQPQDDNQGNRRNVYWDPVAWEVRYVPKEVDPAGFLTKEDVRIKHTPQ</sequence>
<dbReference type="GO" id="GO:0006355">
    <property type="term" value="P:regulation of DNA-templated transcription"/>
    <property type="evidence" value="ECO:0007669"/>
    <property type="project" value="InterPro"/>
</dbReference>
<feature type="domain" description="NOT2/NOT3/NOT5 C-terminal" evidence="5">
    <location>
        <begin position="168"/>
        <end position="260"/>
    </location>
</feature>
<evidence type="ECO:0000313" key="7">
    <source>
        <dbReference type="Proteomes" id="UP000604046"/>
    </source>
</evidence>
<keyword evidence="2" id="KW-0805">Transcription regulation</keyword>
<dbReference type="EMBL" id="CAJNDS010000058">
    <property type="protein sequence ID" value="CAE6937724.1"/>
    <property type="molecule type" value="Genomic_DNA"/>
</dbReference>
<dbReference type="InterPro" id="IPR040168">
    <property type="entry name" value="Not2/3/5"/>
</dbReference>
<comment type="similarity">
    <text evidence="1">Belongs to the CNOT2/3/5 family.</text>
</comment>
<keyword evidence="7" id="KW-1185">Reference proteome</keyword>
<dbReference type="OrthoDB" id="25391at2759"/>
<dbReference type="Proteomes" id="UP000604046">
    <property type="component" value="Unassembled WGS sequence"/>
</dbReference>
<name>A0A812H6H6_9DINO</name>
<evidence type="ECO:0000259" key="5">
    <source>
        <dbReference type="Pfam" id="PF04153"/>
    </source>
</evidence>
<accession>A0A812H6H6</accession>
<dbReference type="InterPro" id="IPR038635">
    <property type="entry name" value="CCR4-NOT_su2/3/5_C_sf"/>
</dbReference>
<dbReference type="InterPro" id="IPR007282">
    <property type="entry name" value="NOT2/3/5_C"/>
</dbReference>
<dbReference type="PANTHER" id="PTHR23326">
    <property type="entry name" value="CCR4 NOT-RELATED"/>
    <property type="match status" value="1"/>
</dbReference>
<dbReference type="Pfam" id="PF04153">
    <property type="entry name" value="NOT2_3_5_C"/>
    <property type="match status" value="1"/>
</dbReference>
<evidence type="ECO:0000256" key="3">
    <source>
        <dbReference type="ARBA" id="ARBA00023163"/>
    </source>
</evidence>
<proteinExistence type="inferred from homology"/>
<comment type="caution">
    <text evidence="6">The sequence shown here is derived from an EMBL/GenBank/DDBJ whole genome shotgun (WGS) entry which is preliminary data.</text>
</comment>
<protein>
    <submittedName>
        <fullName evidence="6">VIP2 protein</fullName>
    </submittedName>
</protein>
<reference evidence="6" key="1">
    <citation type="submission" date="2021-02" db="EMBL/GenBank/DDBJ databases">
        <authorList>
            <person name="Dougan E. K."/>
            <person name="Rhodes N."/>
            <person name="Thang M."/>
            <person name="Chan C."/>
        </authorList>
    </citation>
    <scope>NUCLEOTIDE SEQUENCE</scope>
</reference>
<dbReference type="GO" id="GO:0030015">
    <property type="term" value="C:CCR4-NOT core complex"/>
    <property type="evidence" value="ECO:0007669"/>
    <property type="project" value="InterPro"/>
</dbReference>
<evidence type="ECO:0000256" key="4">
    <source>
        <dbReference type="SAM" id="MobiDB-lite"/>
    </source>
</evidence>
<dbReference type="Gene3D" id="2.30.30.1020">
    <property type="entry name" value="CCR4-NOT complex subunit 2/3/5, C-terminal domain"/>
    <property type="match status" value="1"/>
</dbReference>
<dbReference type="AlphaFoldDB" id="A0A812H6H6"/>
<organism evidence="6 7">
    <name type="scientific">Symbiodinium natans</name>
    <dbReference type="NCBI Taxonomy" id="878477"/>
    <lineage>
        <taxon>Eukaryota</taxon>
        <taxon>Sar</taxon>
        <taxon>Alveolata</taxon>
        <taxon>Dinophyceae</taxon>
        <taxon>Suessiales</taxon>
        <taxon>Symbiodiniaceae</taxon>
        <taxon>Symbiodinium</taxon>
    </lineage>
</organism>
<evidence type="ECO:0000256" key="2">
    <source>
        <dbReference type="ARBA" id="ARBA00023015"/>
    </source>
</evidence>
<feature type="compositionally biased region" description="Low complexity" evidence="4">
    <location>
        <begin position="40"/>
        <end position="63"/>
    </location>
</feature>
<keyword evidence="3" id="KW-0804">Transcription</keyword>
<gene>
    <name evidence="6" type="primary">VIP2</name>
    <name evidence="6" type="ORF">SNAT2548_LOCUS1094</name>
</gene>
<evidence type="ECO:0000256" key="1">
    <source>
        <dbReference type="ARBA" id="ARBA00007682"/>
    </source>
</evidence>